<reference evidence="3" key="1">
    <citation type="submission" date="2015-11" db="EMBL/GenBank/DDBJ databases">
        <title>Complete genome sequence of a polyethylene glycol-degrading strain Sphingopyxis terrae strain 203-1 (NBRC 15098).</title>
        <authorList>
            <person name="Yoshiyuki O."/>
            <person name="Shouta N."/>
            <person name="Nagata Y."/>
            <person name="Numata M."/>
            <person name="Tsuchikane K."/>
            <person name="Hosoyama A."/>
            <person name="Yamazoe A."/>
            <person name="Tsuda M."/>
            <person name="Fujita N."/>
            <person name="Kawai F."/>
        </authorList>
    </citation>
    <scope>NUCLEOTIDE SEQUENCE [LARGE SCALE GENOMIC DNA]</scope>
    <source>
        <strain evidence="3">203-1</strain>
    </source>
</reference>
<dbReference type="AlphaFoldDB" id="A0A142VWV0"/>
<protein>
    <submittedName>
        <fullName evidence="1">Uncharacterized protein</fullName>
    </submittedName>
</protein>
<reference evidence="1" key="2">
    <citation type="submission" date="2015-11" db="EMBL/GenBank/DDBJ databases">
        <authorList>
            <person name="Zhang Y."/>
            <person name="Guo Z."/>
        </authorList>
    </citation>
    <scope>NUCLEOTIDE SEQUENCE</scope>
    <source>
        <strain evidence="1">203-1</strain>
    </source>
</reference>
<dbReference type="KEGG" id="ster:AOA14_06230"/>
<evidence type="ECO:0000313" key="1">
    <source>
        <dbReference type="EMBL" id="AMU94202.1"/>
    </source>
</evidence>
<evidence type="ECO:0000313" key="3">
    <source>
        <dbReference type="Proteomes" id="UP000076234"/>
    </source>
</evidence>
<accession>A0A142VWV0</accession>
<sequence length="109" mass="12571">MGASLNAGDVFQLSEWRNSVEARRAVIRTIINRVIIGDEKLDPVLAEFKRAVRWYRMADRDKNALNVMFHDIRSIVWNWHLIPQKDREAFLVGKIVPSTMAKQARALAP</sequence>
<reference evidence="1 3" key="3">
    <citation type="journal article" date="2016" name="Genome Announc.">
        <title>Complete Genome Sequence of Sphingopyxis terrae Strain 203-1 (NBRC 111660), a Polyethylene Glycol Degrader.</title>
        <authorList>
            <person name="Ohtsubo Y."/>
            <person name="Nonoyama S."/>
            <person name="Nagata Y."/>
            <person name="Numata M."/>
            <person name="Tsuchikane K."/>
            <person name="Hosoyama A."/>
            <person name="Yamazoe A."/>
            <person name="Tsuda M."/>
            <person name="Fujita N."/>
            <person name="Kawai F."/>
        </authorList>
    </citation>
    <scope>NUCLEOTIDE SEQUENCE [LARGE SCALE GENOMIC DNA]</scope>
    <source>
        <strain evidence="1 3">203-1</strain>
    </source>
</reference>
<dbReference type="EMBL" id="CP013342">
    <property type="protein sequence ID" value="AMU94202.1"/>
    <property type="molecule type" value="Genomic_DNA"/>
</dbReference>
<dbReference type="EMBL" id="CP013342">
    <property type="protein sequence ID" value="AMU94210.1"/>
    <property type="molecule type" value="Genomic_DNA"/>
</dbReference>
<gene>
    <name evidence="1" type="ORF">AOA14_06230</name>
    <name evidence="2" type="ORF">AOA14_06270</name>
</gene>
<dbReference type="Proteomes" id="UP000076234">
    <property type="component" value="Chromosome"/>
</dbReference>
<evidence type="ECO:0000313" key="2">
    <source>
        <dbReference type="EMBL" id="AMU94210.1"/>
    </source>
</evidence>
<dbReference type="KEGG" id="ster:AOA14_06270"/>
<name>A0A142VWV0_9SPHN</name>
<proteinExistence type="predicted"/>
<dbReference type="RefSeq" id="WP_062901192.1">
    <property type="nucleotide sequence ID" value="NZ_CP013342.1"/>
</dbReference>
<organism evidence="1 3">
    <name type="scientific">Sphingopyxis terrae subsp. terrae NBRC 15098</name>
    <dbReference type="NCBI Taxonomy" id="1219058"/>
    <lineage>
        <taxon>Bacteria</taxon>
        <taxon>Pseudomonadati</taxon>
        <taxon>Pseudomonadota</taxon>
        <taxon>Alphaproteobacteria</taxon>
        <taxon>Sphingomonadales</taxon>
        <taxon>Sphingomonadaceae</taxon>
        <taxon>Sphingopyxis</taxon>
    </lineage>
</organism>